<dbReference type="RefSeq" id="WP_170290680.1">
    <property type="nucleotide sequence ID" value="NZ_BAAABR010000083.1"/>
</dbReference>
<evidence type="ECO:0000313" key="3">
    <source>
        <dbReference type="EMBL" id="TWE19810.1"/>
    </source>
</evidence>
<dbReference type="InterPro" id="IPR007795">
    <property type="entry name" value="T7SS_EccB"/>
</dbReference>
<name>A0A561EW08_9ACTN</name>
<keyword evidence="4" id="KW-1185">Reference proteome</keyword>
<feature type="compositionally biased region" description="Basic and acidic residues" evidence="1">
    <location>
        <begin position="358"/>
        <end position="374"/>
    </location>
</feature>
<organism evidence="3 4">
    <name type="scientific">Kitasatospora atroaurantiaca</name>
    <dbReference type="NCBI Taxonomy" id="285545"/>
    <lineage>
        <taxon>Bacteria</taxon>
        <taxon>Bacillati</taxon>
        <taxon>Actinomycetota</taxon>
        <taxon>Actinomycetes</taxon>
        <taxon>Kitasatosporales</taxon>
        <taxon>Streptomycetaceae</taxon>
        <taxon>Kitasatospora</taxon>
    </lineage>
</organism>
<dbReference type="EMBL" id="VIVR01000001">
    <property type="protein sequence ID" value="TWE19810.1"/>
    <property type="molecule type" value="Genomic_DNA"/>
</dbReference>
<accession>A0A561EW08</accession>
<keyword evidence="2" id="KW-1133">Transmembrane helix</keyword>
<feature type="transmembrane region" description="Helical" evidence="2">
    <location>
        <begin position="40"/>
        <end position="61"/>
    </location>
</feature>
<sequence>MASRRDELNAYTFARKRTVGAFLQPSGGGNDEDAPKPVRAVLPSVVVAAVIVAGFGMWGVIKPSAPKGWDDGKNIIQGKDSTTRYVVLIDSETHEKVLHQVLNMSSAKLVLPAGSKVVPVADSVLDAYPNHGATIGIPYAPDKLPKSDDAGVAKKWSVCDRPGKGEIQATINQAVFVAADAEAKKLASPDLVLSTGQSLYVQAPKESEDDPGSEYLIDPQGRKHAVGNVGTSADDRTNLRAALFGSDAKPQQVTKDWLDTLDAGDAILFPKIPDFLPKGVASKVGLTPKEERKVGRLLQFQNNSFYVVGVNKLFEISAFQAELIRYNPELRTIYDGTPKFADLSPGDYAKLQGQIDSKTLKDDPKKMPQEKPADHPVNFNGSGKGRTVLCSTFEGMEGQSIKRSVWASTDYPAPVTSGAATAHVSPGHGLLFRSVDGSGADSSGSNFLITETGLRYSVPSNNDGKGAATPSADPQAPQGQQQEQANEAASRLGFEKVQPTLVPHWWADLVPAGPVLNTKTALQAQTA</sequence>
<dbReference type="Proteomes" id="UP000318416">
    <property type="component" value="Unassembled WGS sequence"/>
</dbReference>
<keyword evidence="2" id="KW-0812">Transmembrane</keyword>
<evidence type="ECO:0000313" key="4">
    <source>
        <dbReference type="Proteomes" id="UP000318416"/>
    </source>
</evidence>
<feature type="region of interest" description="Disordered" evidence="1">
    <location>
        <begin position="458"/>
        <end position="489"/>
    </location>
</feature>
<dbReference type="Pfam" id="PF05108">
    <property type="entry name" value="T7SS_ESX1_EccB"/>
    <property type="match status" value="1"/>
</dbReference>
<dbReference type="InterPro" id="IPR044857">
    <property type="entry name" value="T7SS_EccB_R1"/>
</dbReference>
<gene>
    <name evidence="3" type="ORF">FB465_4943</name>
</gene>
<evidence type="ECO:0000256" key="2">
    <source>
        <dbReference type="SAM" id="Phobius"/>
    </source>
</evidence>
<keyword evidence="2" id="KW-0472">Membrane</keyword>
<feature type="compositionally biased region" description="Low complexity" evidence="1">
    <location>
        <begin position="472"/>
        <end position="489"/>
    </location>
</feature>
<reference evidence="3 4" key="1">
    <citation type="submission" date="2019-06" db="EMBL/GenBank/DDBJ databases">
        <title>Sequencing the genomes of 1000 actinobacteria strains.</title>
        <authorList>
            <person name="Klenk H.-P."/>
        </authorList>
    </citation>
    <scope>NUCLEOTIDE SEQUENCE [LARGE SCALE GENOMIC DNA]</scope>
    <source>
        <strain evidence="3 4">DSM 41649</strain>
    </source>
</reference>
<dbReference type="PANTHER" id="PTHR40765">
    <property type="entry name" value="ESX-2 SECRETION SYSTEM ATPASE ECCB2"/>
    <property type="match status" value="1"/>
</dbReference>
<comment type="caution">
    <text evidence="3">The sequence shown here is derived from an EMBL/GenBank/DDBJ whole genome shotgun (WGS) entry which is preliminary data.</text>
</comment>
<dbReference type="GO" id="GO:0005576">
    <property type="term" value="C:extracellular region"/>
    <property type="evidence" value="ECO:0007669"/>
    <property type="project" value="TreeGrafter"/>
</dbReference>
<dbReference type="PANTHER" id="PTHR40765:SF2">
    <property type="entry name" value="ESX-2 SECRETION SYSTEM ATPASE ECCB2"/>
    <property type="match status" value="1"/>
</dbReference>
<dbReference type="Gene3D" id="3.30.2390.20">
    <property type="entry name" value="Type VII secretion system EccB, repeat 1 domain"/>
    <property type="match status" value="1"/>
</dbReference>
<evidence type="ECO:0000256" key="1">
    <source>
        <dbReference type="SAM" id="MobiDB-lite"/>
    </source>
</evidence>
<dbReference type="AlphaFoldDB" id="A0A561EW08"/>
<proteinExistence type="predicted"/>
<feature type="region of interest" description="Disordered" evidence="1">
    <location>
        <begin position="358"/>
        <end position="382"/>
    </location>
</feature>
<dbReference type="NCBIfam" id="TIGR03919">
    <property type="entry name" value="T7SS_EccB"/>
    <property type="match status" value="1"/>
</dbReference>
<protein>
    <submittedName>
        <fullName evidence="3">Type VII secretion protein EccB</fullName>
    </submittedName>
</protein>